<dbReference type="KEGG" id="sphi:TS85_17180"/>
<dbReference type="OrthoDB" id="7779280at2"/>
<evidence type="ECO:0000313" key="3">
    <source>
        <dbReference type="Proteomes" id="UP000032300"/>
    </source>
</evidence>
<dbReference type="EMBL" id="CP010836">
    <property type="protein sequence ID" value="AJP73154.1"/>
    <property type="molecule type" value="Genomic_DNA"/>
</dbReference>
<dbReference type="GO" id="GO:0016788">
    <property type="term" value="F:hydrolase activity, acting on ester bonds"/>
    <property type="evidence" value="ECO:0007669"/>
    <property type="project" value="UniProtKB-ARBA"/>
</dbReference>
<reference evidence="2 3" key="1">
    <citation type="journal article" date="2015" name="Int. J. Syst. Evol. Microbiol.">
        <title>Sphingomonas hengshuiensis sp. nov., isolated from lake wetland.</title>
        <authorList>
            <person name="Wei S."/>
            <person name="Wang T."/>
            <person name="Liu H."/>
            <person name="Zhang C."/>
            <person name="Guo J."/>
            <person name="Wang Q."/>
            <person name="Liang K."/>
            <person name="Zhang Z."/>
        </authorList>
    </citation>
    <scope>NUCLEOTIDE SEQUENCE [LARGE SCALE GENOMIC DNA]</scope>
    <source>
        <strain evidence="2 3">WHSC-8</strain>
    </source>
</reference>
<reference evidence="2 3" key="2">
    <citation type="submission" date="2015-02" db="EMBL/GenBank/DDBJ databases">
        <title>The complete genome of Sphingomonas hengshuiensis sp. WHSC-8 isolated from soil of Hengshui Lake.</title>
        <authorList>
            <person name="Wei S."/>
            <person name="Guo J."/>
            <person name="Su C."/>
            <person name="Wu R."/>
            <person name="Zhang Z."/>
            <person name="Liang K."/>
            <person name="Li H."/>
            <person name="Wang T."/>
            <person name="Liu H."/>
            <person name="Zhang C."/>
            <person name="Li Z."/>
            <person name="Wang Q."/>
            <person name="Meng J."/>
        </authorList>
    </citation>
    <scope>NUCLEOTIDE SEQUENCE [LARGE SCALE GENOMIC DNA]</scope>
    <source>
        <strain evidence="2 3">WHSC-8</strain>
    </source>
</reference>
<name>A0A7U4LGG5_9SPHN</name>
<dbReference type="SUPFAM" id="SSF52266">
    <property type="entry name" value="SGNH hydrolase"/>
    <property type="match status" value="1"/>
</dbReference>
<accession>A0A7U4LGG5</accession>
<dbReference type="RefSeq" id="WP_044333851.1">
    <property type="nucleotide sequence ID" value="NZ_CP010836.1"/>
</dbReference>
<keyword evidence="1" id="KW-0175">Coiled coil</keyword>
<gene>
    <name evidence="2" type="ORF">TS85_17180</name>
</gene>
<organism evidence="2 3">
    <name type="scientific">Sphingomonas hengshuiensis</name>
    <dbReference type="NCBI Taxonomy" id="1609977"/>
    <lineage>
        <taxon>Bacteria</taxon>
        <taxon>Pseudomonadati</taxon>
        <taxon>Pseudomonadota</taxon>
        <taxon>Alphaproteobacteria</taxon>
        <taxon>Sphingomonadales</taxon>
        <taxon>Sphingomonadaceae</taxon>
        <taxon>Sphingomonas</taxon>
    </lineage>
</organism>
<dbReference type="InterPro" id="IPR036514">
    <property type="entry name" value="SGNH_hydro_sf"/>
</dbReference>
<sequence>MNVFPPAPATTEQVGLATLEVRVNALEAALAEVAAEKQAAIDALAVARATGDATSLDRVDGETEGRVASIQQLADVVGDVVQGQQAVLDAAVNTTAATEAARQQAITTTAAAQDVVDAGAYIVAAAAEVEDKAGEVEVTAAAVAGVVHKTNVTATSEDPLVLFKTALGFVFAELYARGLRAGGVSLNAPGQSDAMLSIRNALGFVGFEVAADGALALPGGTWRGTTNGGFDLSTLGRSILSYEGGALGLVGAPVKAIDDALFRVVNPLGFVALQIGLDGNVAINAAANEPVYTAPSVTPVIGTQLYLVSDRPTPLYVENILTTRTDVETAKVTIASSKGAPAQPFAASARDGAIMLDPARLGTSATLSVRKLGDRNPRLTKTLTVSVKAVPVSGSPAPKILLIGDSITNRQTGYNINALLTAWGFAPQWIGTIVGSNSNSSSATGGPLGEGREGWAFSDYLGTSLDNDVPLGVLAVGQEATYQAANKTDKRGYQPFLNPNTSAGAQTPIVTISGVNYRFDLRFYLDRFSLTDPDLVVVNIAMNDKTELGAAASLAQVKSGYGYLLDEIRRVLPAASIILWATNHPASSAGDTEWLEWQPILSAIVDIVTTRRAAGDANLHLCSTWAHQSGEAGWSLTSGTTGADGVTTTTISDITHPGAAAREQHAEALATAIACIA</sequence>
<protein>
    <submittedName>
        <fullName evidence="2">Uncharacterized protein</fullName>
    </submittedName>
</protein>
<dbReference type="Proteomes" id="UP000032300">
    <property type="component" value="Chromosome"/>
</dbReference>
<feature type="coiled-coil region" evidence="1">
    <location>
        <begin position="16"/>
        <end position="43"/>
    </location>
</feature>
<dbReference type="Gene3D" id="3.40.50.1110">
    <property type="entry name" value="SGNH hydrolase"/>
    <property type="match status" value="1"/>
</dbReference>
<dbReference type="AlphaFoldDB" id="A0A7U4LGG5"/>
<keyword evidence="3" id="KW-1185">Reference proteome</keyword>
<evidence type="ECO:0000256" key="1">
    <source>
        <dbReference type="SAM" id="Coils"/>
    </source>
</evidence>
<evidence type="ECO:0000313" key="2">
    <source>
        <dbReference type="EMBL" id="AJP73154.1"/>
    </source>
</evidence>
<proteinExistence type="predicted"/>